<dbReference type="EMBL" id="MU002476">
    <property type="protein sequence ID" value="KAF2786394.1"/>
    <property type="molecule type" value="Genomic_DNA"/>
</dbReference>
<dbReference type="GO" id="GO:0016705">
    <property type="term" value="F:oxidoreductase activity, acting on paired donors, with incorporation or reduction of molecular oxygen"/>
    <property type="evidence" value="ECO:0007669"/>
    <property type="project" value="InterPro"/>
</dbReference>
<sequence length="200" mass="22416">MVEHFPESLSITPSTRKRFLNGVRLFIFSGYDSTGSVICYCFHFLSKHPKVLARLRAEHDEVLSSDPASAASTLSGDPRLVNNLPYTLAVIKEVLRMFPPAGTTRAGKPNLYPKTEAWRPFENGPRNYIGQALVLVELRVVLACLIRTFNISPAYDEWDAKHPINGIKLYRGERAYQVEAGAAHPAAQYPCRVTLAKREE</sequence>
<dbReference type="InterPro" id="IPR036396">
    <property type="entry name" value="Cyt_P450_sf"/>
</dbReference>
<accession>A0A6A6WR38</accession>
<keyword evidence="9" id="KW-1185">Reference proteome</keyword>
<protein>
    <submittedName>
        <fullName evidence="8">Cytochrome P450</fullName>
    </submittedName>
</protein>
<dbReference type="InterPro" id="IPR002401">
    <property type="entry name" value="Cyt_P450_E_grp-I"/>
</dbReference>
<dbReference type="Proteomes" id="UP000799757">
    <property type="component" value="Unassembled WGS sequence"/>
</dbReference>
<dbReference type="InterPro" id="IPR001128">
    <property type="entry name" value="Cyt_P450"/>
</dbReference>
<dbReference type="SUPFAM" id="SSF48264">
    <property type="entry name" value="Cytochrome P450"/>
    <property type="match status" value="1"/>
</dbReference>
<evidence type="ECO:0000256" key="7">
    <source>
        <dbReference type="ARBA" id="ARBA00023033"/>
    </source>
</evidence>
<evidence type="ECO:0000256" key="4">
    <source>
        <dbReference type="ARBA" id="ARBA00022723"/>
    </source>
</evidence>
<keyword evidence="3" id="KW-0349">Heme</keyword>
<keyword evidence="7" id="KW-0503">Monooxygenase</keyword>
<dbReference type="GO" id="GO:0005506">
    <property type="term" value="F:iron ion binding"/>
    <property type="evidence" value="ECO:0007669"/>
    <property type="project" value="InterPro"/>
</dbReference>
<evidence type="ECO:0000256" key="3">
    <source>
        <dbReference type="ARBA" id="ARBA00022617"/>
    </source>
</evidence>
<dbReference type="Pfam" id="PF00067">
    <property type="entry name" value="p450"/>
    <property type="match status" value="1"/>
</dbReference>
<reference evidence="8" key="1">
    <citation type="journal article" date="2020" name="Stud. Mycol.">
        <title>101 Dothideomycetes genomes: a test case for predicting lifestyles and emergence of pathogens.</title>
        <authorList>
            <person name="Haridas S."/>
            <person name="Albert R."/>
            <person name="Binder M."/>
            <person name="Bloem J."/>
            <person name="Labutti K."/>
            <person name="Salamov A."/>
            <person name="Andreopoulos B."/>
            <person name="Baker S."/>
            <person name="Barry K."/>
            <person name="Bills G."/>
            <person name="Bluhm B."/>
            <person name="Cannon C."/>
            <person name="Castanera R."/>
            <person name="Culley D."/>
            <person name="Daum C."/>
            <person name="Ezra D."/>
            <person name="Gonzalez J."/>
            <person name="Henrissat B."/>
            <person name="Kuo A."/>
            <person name="Liang C."/>
            <person name="Lipzen A."/>
            <person name="Lutzoni F."/>
            <person name="Magnuson J."/>
            <person name="Mondo S."/>
            <person name="Nolan M."/>
            <person name="Ohm R."/>
            <person name="Pangilinan J."/>
            <person name="Park H.-J."/>
            <person name="Ramirez L."/>
            <person name="Alfaro M."/>
            <person name="Sun H."/>
            <person name="Tritt A."/>
            <person name="Yoshinaga Y."/>
            <person name="Zwiers L.-H."/>
            <person name="Turgeon B."/>
            <person name="Goodwin S."/>
            <person name="Spatafora J."/>
            <person name="Crous P."/>
            <person name="Grigoriev I."/>
        </authorList>
    </citation>
    <scope>NUCLEOTIDE SEQUENCE</scope>
    <source>
        <strain evidence="8">CBS 109.77</strain>
    </source>
</reference>
<name>A0A6A6WR38_9PLEO</name>
<comment type="pathway">
    <text evidence="2">Secondary metabolite biosynthesis.</text>
</comment>
<dbReference type="GO" id="GO:0004497">
    <property type="term" value="F:monooxygenase activity"/>
    <property type="evidence" value="ECO:0007669"/>
    <property type="project" value="UniProtKB-KW"/>
</dbReference>
<keyword evidence="4" id="KW-0479">Metal-binding</keyword>
<evidence type="ECO:0000256" key="1">
    <source>
        <dbReference type="ARBA" id="ARBA00001971"/>
    </source>
</evidence>
<keyword evidence="6" id="KW-0408">Iron</keyword>
<dbReference type="PANTHER" id="PTHR24305">
    <property type="entry name" value="CYTOCHROME P450"/>
    <property type="match status" value="1"/>
</dbReference>
<evidence type="ECO:0000313" key="9">
    <source>
        <dbReference type="Proteomes" id="UP000799757"/>
    </source>
</evidence>
<gene>
    <name evidence="8" type="ORF">K505DRAFT_354500</name>
</gene>
<dbReference type="OrthoDB" id="10029320at2759"/>
<dbReference type="PANTHER" id="PTHR24305:SF107">
    <property type="entry name" value="P450, PUTATIVE (EUROFUNG)-RELATED"/>
    <property type="match status" value="1"/>
</dbReference>
<dbReference type="PRINTS" id="PR00463">
    <property type="entry name" value="EP450I"/>
</dbReference>
<evidence type="ECO:0000256" key="6">
    <source>
        <dbReference type="ARBA" id="ARBA00023004"/>
    </source>
</evidence>
<keyword evidence="5" id="KW-0560">Oxidoreductase</keyword>
<dbReference type="Gene3D" id="1.10.630.10">
    <property type="entry name" value="Cytochrome P450"/>
    <property type="match status" value="2"/>
</dbReference>
<proteinExistence type="predicted"/>
<organism evidence="8 9">
    <name type="scientific">Melanomma pulvis-pyrius CBS 109.77</name>
    <dbReference type="NCBI Taxonomy" id="1314802"/>
    <lineage>
        <taxon>Eukaryota</taxon>
        <taxon>Fungi</taxon>
        <taxon>Dikarya</taxon>
        <taxon>Ascomycota</taxon>
        <taxon>Pezizomycotina</taxon>
        <taxon>Dothideomycetes</taxon>
        <taxon>Pleosporomycetidae</taxon>
        <taxon>Pleosporales</taxon>
        <taxon>Melanommataceae</taxon>
        <taxon>Melanomma</taxon>
    </lineage>
</organism>
<comment type="cofactor">
    <cofactor evidence="1">
        <name>heme</name>
        <dbReference type="ChEBI" id="CHEBI:30413"/>
    </cofactor>
</comment>
<evidence type="ECO:0000256" key="5">
    <source>
        <dbReference type="ARBA" id="ARBA00023002"/>
    </source>
</evidence>
<dbReference type="InterPro" id="IPR050121">
    <property type="entry name" value="Cytochrome_P450_monoxygenase"/>
</dbReference>
<dbReference type="GO" id="GO:0020037">
    <property type="term" value="F:heme binding"/>
    <property type="evidence" value="ECO:0007669"/>
    <property type="project" value="InterPro"/>
</dbReference>
<evidence type="ECO:0000256" key="2">
    <source>
        <dbReference type="ARBA" id="ARBA00005179"/>
    </source>
</evidence>
<evidence type="ECO:0000313" key="8">
    <source>
        <dbReference type="EMBL" id="KAF2786394.1"/>
    </source>
</evidence>
<dbReference type="AlphaFoldDB" id="A0A6A6WR38"/>